<feature type="transmembrane region" description="Helical" evidence="7">
    <location>
        <begin position="1354"/>
        <end position="1376"/>
    </location>
</feature>
<evidence type="ECO:0000256" key="3">
    <source>
        <dbReference type="ARBA" id="ARBA00022475"/>
    </source>
</evidence>
<feature type="transmembrane region" description="Helical" evidence="7">
    <location>
        <begin position="822"/>
        <end position="839"/>
    </location>
</feature>
<feature type="transmembrane region" description="Helical" evidence="7">
    <location>
        <begin position="347"/>
        <end position="369"/>
    </location>
</feature>
<evidence type="ECO:0000256" key="1">
    <source>
        <dbReference type="ARBA" id="ARBA00004651"/>
    </source>
</evidence>
<feature type="transmembrane region" description="Helical" evidence="7">
    <location>
        <begin position="1606"/>
        <end position="1624"/>
    </location>
</feature>
<feature type="transmembrane region" description="Helical" evidence="7">
    <location>
        <begin position="93"/>
        <end position="115"/>
    </location>
</feature>
<dbReference type="Proteomes" id="UP000275408">
    <property type="component" value="Unassembled WGS sequence"/>
</dbReference>
<feature type="transmembrane region" description="Helical" evidence="7">
    <location>
        <begin position="121"/>
        <end position="138"/>
    </location>
</feature>
<keyword evidence="3" id="KW-1003">Cell membrane</keyword>
<organism evidence="8 9">
    <name type="scientific">Pocillopora damicornis</name>
    <name type="common">Cauliflower coral</name>
    <name type="synonym">Millepora damicornis</name>
    <dbReference type="NCBI Taxonomy" id="46731"/>
    <lineage>
        <taxon>Eukaryota</taxon>
        <taxon>Metazoa</taxon>
        <taxon>Cnidaria</taxon>
        <taxon>Anthozoa</taxon>
        <taxon>Hexacorallia</taxon>
        <taxon>Scleractinia</taxon>
        <taxon>Astrocoeniina</taxon>
        <taxon>Pocilloporidae</taxon>
        <taxon>Pocillopora</taxon>
    </lineage>
</organism>
<feature type="transmembrane region" description="Helical" evidence="7">
    <location>
        <begin position="1500"/>
        <end position="1522"/>
    </location>
</feature>
<feature type="transmembrane region" description="Helical" evidence="7">
    <location>
        <begin position="381"/>
        <end position="400"/>
    </location>
</feature>
<feature type="transmembrane region" description="Helical" evidence="7">
    <location>
        <begin position="881"/>
        <end position="905"/>
    </location>
</feature>
<feature type="non-terminal residue" evidence="8">
    <location>
        <position position="1"/>
    </location>
</feature>
<feature type="transmembrane region" description="Helical" evidence="7">
    <location>
        <begin position="1231"/>
        <end position="1253"/>
    </location>
</feature>
<dbReference type="PANTHER" id="PTHR16024">
    <property type="entry name" value="XK-RELATED PROTEIN"/>
    <property type="match status" value="1"/>
</dbReference>
<dbReference type="InterPro" id="IPR050895">
    <property type="entry name" value="XK-related_scramblase"/>
</dbReference>
<name>A0A3M6TKH3_POCDA</name>
<feature type="transmembrane region" description="Helical" evidence="7">
    <location>
        <begin position="267"/>
        <end position="289"/>
    </location>
</feature>
<feature type="transmembrane region" description="Helical" evidence="7">
    <location>
        <begin position="791"/>
        <end position="810"/>
    </location>
</feature>
<feature type="transmembrane region" description="Helical" evidence="7">
    <location>
        <begin position="1047"/>
        <end position="1067"/>
    </location>
</feature>
<dbReference type="Pfam" id="PF09815">
    <property type="entry name" value="XK-related"/>
    <property type="match status" value="5"/>
</dbReference>
<evidence type="ECO:0000256" key="2">
    <source>
        <dbReference type="ARBA" id="ARBA00008789"/>
    </source>
</evidence>
<feature type="transmembrane region" description="Helical" evidence="7">
    <location>
        <begin position="720"/>
        <end position="739"/>
    </location>
</feature>
<feature type="transmembrane region" description="Helical" evidence="7">
    <location>
        <begin position="1534"/>
        <end position="1553"/>
    </location>
</feature>
<evidence type="ECO:0000256" key="6">
    <source>
        <dbReference type="ARBA" id="ARBA00023136"/>
    </source>
</evidence>
<feature type="transmembrane region" description="Helical" evidence="7">
    <location>
        <begin position="452"/>
        <end position="471"/>
    </location>
</feature>
<comment type="caution">
    <text evidence="8">The sequence shown here is derived from an EMBL/GenBank/DDBJ whole genome shotgun (WGS) entry which is preliminary data.</text>
</comment>
<feature type="transmembrane region" description="Helical" evidence="7">
    <location>
        <begin position="1421"/>
        <end position="1446"/>
    </location>
</feature>
<sequence length="1751" mass="198630">TPQLSQIVSEAEYVLNHIDLALLFEAVLESAPQFIIQLYAIIVQEEPATIIQIIPLPISFNTLAWAFTATDKASLAEREITPSSGALKVKHQLALYVTYLLLLSSRLFTICYFTVSYKWEIIGVLMFHSCAVVIATVIQNRDEVGCNASYVFSTILFMGIHCLRDDFVELSIENFFMILMFYFTYNPNAWYSLPVTVSVCVFSVLGSTMRVCVFRWLCKKFAGGSPAANSGDWYSPFVFLVGAMLSFADLITDILTLLEFYRANHKVWFGVGLTFVLLPCLAFPVVFYLSRTSRSHLSPSNWARTALCALHPFSAAFARLEALLLTLKKWRYEDEIDLYFKDKAEDLFSYIDLVVLFEAVLECAPQFIIQLYAISVQEEPAAIIQIISLPISFLTLAWAFTATDKMSLVANHIMPSSSYLNVKHKLVLYATHLLLLSSRLFAICYFTVSYKWWVIGVLMVHCCVMVIATVIQHRDKVCCNASKVFVTLLFMGIHSLRDDFTHITIRVDVNGVNRNVYFSHILFVLENFFMILMFYFTHPNAWYSLPVTVCVCVFSVLGSTMRICLFRWLSKRPAEQLSSCDDSSNVNASVENFADPITDILTLVEFYRADHKAWFGVGLTFVLLPCLAFLVLFYTLRHASLSKTALCALHPFSAAFARLEAFLFGLKKCWSRHEIDPVSSERAGGVLYHMDFAVLFEAVFESAPQFIIQLYAISVQEEPAAIIHIISLPISFLTLAWAFTATDERSLDERKVIPSSGGLNVKHKLALYVTHQLLLSSRLFAICYFTVSYKWWVIVVLMFHSCVVVIATVIQKRGAVNCDVFYVFLTILFMGIHCLRDDFVELSMDLEITGLTMSVFLSHILFALENFFMILMFYFTYHPNAWYSLPVTVCVCGFTVLGSTMRICLLRRLRKKTARKWWYKDEIDWDRSGEAVLESAPQFIIQLYAISVQEEPAAIIQIITLPISFLTQAWAFTVIDRSSLNELEILSSSSDLNVKHQLAFRLFITICYFTVSYKWWVIDVLMFHSCAVAIATVIQNREEVDSDASHVFLIFIFADPITDILTLVEFYRSDHKTWFGVGLIFVLLPCLAFPVLFVRLRAQLTASPSNWAKTALCALHPFSAAFARVEAFIFCLKKWWYNDGIDPKSLNEAEGLLTHNDLALLFEAVLESAPQFIIQLYAISVQQESAAIIQIISLPISFLALAWAFTATDKTSLAVNNIIPSSGDLNVKHQLALFVTHLLLLSSRLFAICYFTVSYKWWVTAMLMFHFCAVVTFITFIQNRDKVDRIAPYLLLIMFFTGIHFLRDDFVEFSIGVKVTGLTMSVFFSHILFVLENFFMILMFYFTYHCNAWYSLPVTVCVCVFSVLGSTIRICLLHWLRNKPTGGLSAANSSCQSTTGAILSFVDPITDILTLVEFYRADHKIWFGVGLTFVLLPCLAFPALFILFRAQLTASPSGWAKTALCAFHPFSAAFARVEAFLFCLKKWWSGGEINPVRSVKADNVLYYIDFVVLFEAVLESAPHFIIQLYAISVQEEPASIIQIISLPISFLTLAWAFTATDRRSLAMRKIISWSGDLNVKHQLALYVTHLLLLSSRLFAICYFTVSYKWWVIAVLMFHSCVVLMAKFIQNRDKLECYACCVFSTIFFMGIHCLRDDFVEFSSKVAIIGPTLIVFLSHILFVSENLFMILMFFLSHHSNAWYSLPVTVCVSVFSVLGSTMRICLLRWLSKKPAGGSPAASSGDVNACVAKYYVSSV</sequence>
<dbReference type="GO" id="GO:0005886">
    <property type="term" value="C:plasma membrane"/>
    <property type="evidence" value="ECO:0007669"/>
    <property type="project" value="UniProtKB-SubCell"/>
</dbReference>
<feature type="transmembrane region" description="Helical" evidence="7">
    <location>
        <begin position="1661"/>
        <end position="1689"/>
    </location>
</feature>
<feature type="transmembrane region" description="Helical" evidence="7">
    <location>
        <begin position="543"/>
        <end position="569"/>
    </location>
</feature>
<feature type="transmembrane region" description="Helical" evidence="7">
    <location>
        <begin position="1074"/>
        <end position="1094"/>
    </location>
</feature>
<evidence type="ECO:0000313" key="9">
    <source>
        <dbReference type="Proteomes" id="UP000275408"/>
    </source>
</evidence>
<accession>A0A3M6TKH3</accession>
<feature type="transmembrane region" description="Helical" evidence="7">
    <location>
        <begin position="197"/>
        <end position="217"/>
    </location>
</feature>
<feature type="transmembrane region" description="Helical" evidence="7">
    <location>
        <begin position="1323"/>
        <end position="1342"/>
    </location>
</feature>
<feature type="transmembrane region" description="Helical" evidence="7">
    <location>
        <begin position="1630"/>
        <end position="1649"/>
    </location>
</feature>
<feature type="transmembrane region" description="Helical" evidence="7">
    <location>
        <begin position="851"/>
        <end position="875"/>
    </location>
</feature>
<feature type="transmembrane region" description="Helical" evidence="7">
    <location>
        <begin position="1185"/>
        <end position="1205"/>
    </location>
</feature>
<keyword evidence="5 7" id="KW-1133">Transmembrane helix</keyword>
<keyword evidence="4 7" id="KW-0812">Transmembrane</keyword>
<proteinExistence type="inferred from homology"/>
<protein>
    <recommendedName>
        <fullName evidence="7">XK-related protein</fullName>
    </recommendedName>
</protein>
<comment type="subcellular location">
    <subcellularLocation>
        <location evidence="1">Cell membrane</location>
        <topology evidence="1">Multi-pass membrane protein</topology>
    </subcellularLocation>
    <subcellularLocation>
        <location evidence="7">Membrane</location>
        <topology evidence="7">Multi-pass membrane protein</topology>
    </subcellularLocation>
</comment>
<keyword evidence="9" id="KW-1185">Reference proteome</keyword>
<dbReference type="EMBL" id="RCHS01003444">
    <property type="protein sequence ID" value="RMX41734.1"/>
    <property type="molecule type" value="Genomic_DNA"/>
</dbReference>
<keyword evidence="6 7" id="KW-0472">Membrane</keyword>
<feature type="transmembrane region" description="Helical" evidence="7">
    <location>
        <begin position="426"/>
        <end position="446"/>
    </location>
</feature>
<feature type="transmembrane region" description="Helical" evidence="7">
    <location>
        <begin position="1286"/>
        <end position="1303"/>
    </location>
</feature>
<feature type="transmembrane region" description="Helical" evidence="7">
    <location>
        <begin position="613"/>
        <end position="634"/>
    </location>
</feature>
<dbReference type="InterPro" id="IPR018629">
    <property type="entry name" value="XK-rel"/>
</dbReference>
<evidence type="ECO:0000256" key="4">
    <source>
        <dbReference type="ARBA" id="ARBA00022692"/>
    </source>
</evidence>
<feature type="transmembrane region" description="Helical" evidence="7">
    <location>
        <begin position="1259"/>
        <end position="1277"/>
    </location>
</feature>
<evidence type="ECO:0000256" key="5">
    <source>
        <dbReference type="ARBA" id="ARBA00022989"/>
    </source>
</evidence>
<evidence type="ECO:0000256" key="7">
    <source>
        <dbReference type="RuleBase" id="RU910716"/>
    </source>
</evidence>
<feature type="transmembrane region" description="Helical" evidence="7">
    <location>
        <begin position="516"/>
        <end position="536"/>
    </location>
</feature>
<gene>
    <name evidence="8" type="ORF">pdam_00005593</name>
</gene>
<comment type="similarity">
    <text evidence="2 7">Belongs to the XK family.</text>
</comment>
<evidence type="ECO:0000313" key="8">
    <source>
        <dbReference type="EMBL" id="RMX41734.1"/>
    </source>
</evidence>
<feature type="transmembrane region" description="Helical" evidence="7">
    <location>
        <begin position="1695"/>
        <end position="1719"/>
    </location>
</feature>
<feature type="transmembrane region" description="Helical" evidence="7">
    <location>
        <begin position="1579"/>
        <end position="1599"/>
    </location>
</feature>
<dbReference type="OrthoDB" id="5967840at2759"/>
<reference evidence="8 9" key="1">
    <citation type="journal article" date="2018" name="Sci. Rep.">
        <title>Comparative analysis of the Pocillopora damicornis genome highlights role of immune system in coral evolution.</title>
        <authorList>
            <person name="Cunning R."/>
            <person name="Bay R.A."/>
            <person name="Gillette P."/>
            <person name="Baker A.C."/>
            <person name="Traylor-Knowles N."/>
        </authorList>
    </citation>
    <scope>NUCLEOTIDE SEQUENCE [LARGE SCALE GENOMIC DNA]</scope>
    <source>
        <strain evidence="8">RSMAS</strain>
        <tissue evidence="8">Whole animal</tissue>
    </source>
</reference>
<feature type="transmembrane region" description="Helical" evidence="7">
    <location>
        <begin position="237"/>
        <end position="260"/>
    </location>
</feature>
<dbReference type="PANTHER" id="PTHR16024:SF28">
    <property type="entry name" value="XK-RELATED PROTEIN"/>
    <property type="match status" value="1"/>
</dbReference>
<feature type="transmembrane region" description="Helical" evidence="7">
    <location>
        <begin position="167"/>
        <end position="185"/>
    </location>
</feature>
<comment type="caution">
    <text evidence="7">Lacks conserved residue(s) required for the propagation of feature annotation.</text>
</comment>